<proteinExistence type="predicted"/>
<evidence type="ECO:0000313" key="2">
    <source>
        <dbReference type="Proteomes" id="UP000186922"/>
    </source>
</evidence>
<evidence type="ECO:0000313" key="1">
    <source>
        <dbReference type="EMBL" id="GAU97418.1"/>
    </source>
</evidence>
<comment type="caution">
    <text evidence="1">The sequence shown here is derived from an EMBL/GenBank/DDBJ whole genome shotgun (WGS) entry which is preliminary data.</text>
</comment>
<dbReference type="EMBL" id="BDGG01000004">
    <property type="protein sequence ID" value="GAU97418.1"/>
    <property type="molecule type" value="Genomic_DNA"/>
</dbReference>
<gene>
    <name evidence="1" type="primary">RvY_08720-1</name>
    <name evidence="1" type="synonym">RvY_08720.1</name>
    <name evidence="1" type="ORF">RvY_08720</name>
</gene>
<reference evidence="1 2" key="1">
    <citation type="journal article" date="2016" name="Nat. Commun.">
        <title>Extremotolerant tardigrade genome and improved radiotolerance of human cultured cells by tardigrade-unique protein.</title>
        <authorList>
            <person name="Hashimoto T."/>
            <person name="Horikawa D.D."/>
            <person name="Saito Y."/>
            <person name="Kuwahara H."/>
            <person name="Kozuka-Hata H."/>
            <person name="Shin-I T."/>
            <person name="Minakuchi Y."/>
            <person name="Ohishi K."/>
            <person name="Motoyama A."/>
            <person name="Aizu T."/>
            <person name="Enomoto A."/>
            <person name="Kondo K."/>
            <person name="Tanaka S."/>
            <person name="Hara Y."/>
            <person name="Koshikawa S."/>
            <person name="Sagara H."/>
            <person name="Miura T."/>
            <person name="Yokobori S."/>
            <person name="Miyagawa K."/>
            <person name="Suzuki Y."/>
            <person name="Kubo T."/>
            <person name="Oyama M."/>
            <person name="Kohara Y."/>
            <person name="Fujiyama A."/>
            <person name="Arakawa K."/>
            <person name="Katayama T."/>
            <person name="Toyoda A."/>
            <person name="Kunieda T."/>
        </authorList>
    </citation>
    <scope>NUCLEOTIDE SEQUENCE [LARGE SCALE GENOMIC DNA]</scope>
    <source>
        <strain evidence="1 2">YOKOZUNA-1</strain>
    </source>
</reference>
<organism evidence="1 2">
    <name type="scientific">Ramazzottius varieornatus</name>
    <name type="common">Water bear</name>
    <name type="synonym">Tardigrade</name>
    <dbReference type="NCBI Taxonomy" id="947166"/>
    <lineage>
        <taxon>Eukaryota</taxon>
        <taxon>Metazoa</taxon>
        <taxon>Ecdysozoa</taxon>
        <taxon>Tardigrada</taxon>
        <taxon>Eutardigrada</taxon>
        <taxon>Parachela</taxon>
        <taxon>Hypsibioidea</taxon>
        <taxon>Ramazzottiidae</taxon>
        <taxon>Ramazzottius</taxon>
    </lineage>
</organism>
<dbReference type="Proteomes" id="UP000186922">
    <property type="component" value="Unassembled WGS sequence"/>
</dbReference>
<name>A0A1D1VG13_RAMVA</name>
<dbReference type="AlphaFoldDB" id="A0A1D1VG13"/>
<accession>A0A1D1VG13</accession>
<keyword evidence="2" id="KW-1185">Reference proteome</keyword>
<protein>
    <submittedName>
        <fullName evidence="1">Uncharacterized protein</fullName>
    </submittedName>
</protein>
<sequence length="94" mass="10366">MKMIKSRKISLLQLEKSISRKGLDTLNFLLYLRLCPPTSPESIVAVSQDQTDTGYLLTKAITRSSCDVRQSLLCTSHSQVQRAVRGVLVVGSDA</sequence>